<comment type="function">
    <text evidence="1">Catalyzes the reductive methylation of 2'-deoxyuridine-5'-monophosphate (dUMP) to 2'-deoxythymidine-5'-monophosphate (dTMP) while utilizing 5,10-methylenetetrahydrofolate (mTHF) as the methyl donor, and NADPH and FADH(2) as the reductant.</text>
</comment>
<dbReference type="PANTHER" id="PTHR34934:SF1">
    <property type="entry name" value="FLAVIN-DEPENDENT THYMIDYLATE SYNTHASE"/>
    <property type="match status" value="1"/>
</dbReference>
<dbReference type="HAMAP" id="MF_01408">
    <property type="entry name" value="ThyX"/>
    <property type="match status" value="1"/>
</dbReference>
<feature type="binding site" evidence="1">
    <location>
        <begin position="187"/>
        <end position="189"/>
    </location>
    <ligand>
        <name>FAD</name>
        <dbReference type="ChEBI" id="CHEBI:57692"/>
        <note>ligand shared between neighboring subunits</note>
    </ligand>
</feature>
<keyword evidence="1" id="KW-0521">NADP</keyword>
<reference evidence="2 3" key="1">
    <citation type="submission" date="2019-02" db="EMBL/GenBank/DDBJ databases">
        <title>Deep-cultivation of Planctomycetes and their phenomic and genomic characterization uncovers novel biology.</title>
        <authorList>
            <person name="Wiegand S."/>
            <person name="Jogler M."/>
            <person name="Boedeker C."/>
            <person name="Pinto D."/>
            <person name="Vollmers J."/>
            <person name="Rivas-Marin E."/>
            <person name="Kohn T."/>
            <person name="Peeters S.H."/>
            <person name="Heuer A."/>
            <person name="Rast P."/>
            <person name="Oberbeckmann S."/>
            <person name="Bunk B."/>
            <person name="Jeske O."/>
            <person name="Meyerdierks A."/>
            <person name="Storesund J.E."/>
            <person name="Kallscheuer N."/>
            <person name="Luecker S."/>
            <person name="Lage O.M."/>
            <person name="Pohl T."/>
            <person name="Merkel B.J."/>
            <person name="Hornburger P."/>
            <person name="Mueller R.-W."/>
            <person name="Bruemmer F."/>
            <person name="Labrenz M."/>
            <person name="Spormann A.M."/>
            <person name="Op Den Camp H."/>
            <person name="Overmann J."/>
            <person name="Amann R."/>
            <person name="Jetten M.S.M."/>
            <person name="Mascher T."/>
            <person name="Medema M.H."/>
            <person name="Devos D.P."/>
            <person name="Kaster A.-K."/>
            <person name="Ovreas L."/>
            <person name="Rohde M."/>
            <person name="Galperin M.Y."/>
            <person name="Jogler C."/>
        </authorList>
    </citation>
    <scope>NUCLEOTIDE SEQUENCE [LARGE SCALE GENOMIC DNA]</scope>
    <source>
        <strain evidence="2 3">CA54</strain>
    </source>
</reference>
<proteinExistence type="inferred from homology"/>
<keyword evidence="3" id="KW-1185">Reference proteome</keyword>
<feature type="binding site" evidence="1">
    <location>
        <position position="68"/>
    </location>
    <ligand>
        <name>FAD</name>
        <dbReference type="ChEBI" id="CHEBI:57692"/>
        <note>ligand shared between neighboring subunits</note>
    </ligand>
</feature>
<dbReference type="GO" id="GO:0050660">
    <property type="term" value="F:flavin adenine dinucleotide binding"/>
    <property type="evidence" value="ECO:0007669"/>
    <property type="project" value="UniProtKB-UniRule"/>
</dbReference>
<evidence type="ECO:0000313" key="2">
    <source>
        <dbReference type="EMBL" id="TWU12666.1"/>
    </source>
</evidence>
<feature type="binding site" evidence="1">
    <location>
        <position position="193"/>
    </location>
    <ligand>
        <name>FAD</name>
        <dbReference type="ChEBI" id="CHEBI:57692"/>
        <note>ligand shared between neighboring subunits</note>
    </ligand>
</feature>
<sequence>MTTRSEKVEELRWTKFPVLDDGFVCLVDVMGDDSSVVQAARVSYGEGTKKVSDDRTLIRYLLRHRHTTPFEMAEIKLLVRVPMDCWRQWIRHRTANVNEYSTRYSVAIDAAQTTTPTQWRQQANLNRQGSAGALPVEIGEKLTAAEAKFQAAARQLYDERLEAGVAREQARKDLPLATYTEAYWKVDLHNLLHFLALRMDSHAQEEIRDYSTTIGENIIKPLFPVVWEAFEDYRLGGKFLTRLDAGVIQRLMQLQKQGGLTEEDFLSVQDETWQDLKRCRERDECRSKLQDLGILPAANDNP</sequence>
<dbReference type="Pfam" id="PF02511">
    <property type="entry name" value="Thy1"/>
    <property type="match status" value="1"/>
</dbReference>
<comment type="cofactor">
    <cofactor evidence="1">
        <name>FAD</name>
        <dbReference type="ChEBI" id="CHEBI:57692"/>
    </cofactor>
    <text evidence="1">Binds 4 FAD per tetramer. Each FAD binding site is formed by three monomers.</text>
</comment>
<accession>A0A5C6BMY7</accession>
<name>A0A5C6BMY7_9PLAN</name>
<feature type="binding site" evidence="1">
    <location>
        <begin position="88"/>
        <end position="91"/>
    </location>
    <ligand>
        <name>dUMP</name>
        <dbReference type="ChEBI" id="CHEBI:246422"/>
        <note>ligand shared between dimeric partners</note>
    </ligand>
</feature>
<evidence type="ECO:0000256" key="1">
    <source>
        <dbReference type="HAMAP-Rule" id="MF_01408"/>
    </source>
</evidence>
<keyword evidence="1" id="KW-0545">Nucleotide biosynthesis</keyword>
<feature type="binding site" evidence="1">
    <location>
        <begin position="91"/>
        <end position="93"/>
    </location>
    <ligand>
        <name>FAD</name>
        <dbReference type="ChEBI" id="CHEBI:57692"/>
        <note>ligand shared between neighboring subunits</note>
    </ligand>
</feature>
<dbReference type="InterPro" id="IPR003669">
    <property type="entry name" value="Thymidylate_synthase_ThyX"/>
</dbReference>
<feature type="active site" description="Involved in ionization of N3 of dUMP, leading to its activation" evidence="1">
    <location>
        <position position="198"/>
    </location>
</feature>
<keyword evidence="1 2" id="KW-0808">Transferase</keyword>
<dbReference type="InterPro" id="IPR036098">
    <property type="entry name" value="Thymidylate_synthase_ThyX_sf"/>
</dbReference>
<feature type="binding site" evidence="1">
    <location>
        <position position="198"/>
    </location>
    <ligand>
        <name>dUMP</name>
        <dbReference type="ChEBI" id="CHEBI:246422"/>
        <note>ligand shared between dimeric partners</note>
    </ligand>
</feature>
<dbReference type="GO" id="GO:0006235">
    <property type="term" value="P:dTTP biosynthetic process"/>
    <property type="evidence" value="ECO:0007669"/>
    <property type="project" value="UniProtKB-UniRule"/>
</dbReference>
<dbReference type="NCBIfam" id="TIGR02170">
    <property type="entry name" value="thyX"/>
    <property type="match status" value="1"/>
</dbReference>
<feature type="binding site" description="in other chain" evidence="1">
    <location>
        <begin position="99"/>
        <end position="103"/>
    </location>
    <ligand>
        <name>dUMP</name>
        <dbReference type="ChEBI" id="CHEBI:246422"/>
        <note>ligand shared between dimeric partners</note>
    </ligand>
</feature>
<dbReference type="GO" id="GO:0004799">
    <property type="term" value="F:thymidylate synthase activity"/>
    <property type="evidence" value="ECO:0007669"/>
    <property type="project" value="TreeGrafter"/>
</dbReference>
<dbReference type="GO" id="GO:0050797">
    <property type="term" value="F:thymidylate synthase (FAD) activity"/>
    <property type="evidence" value="ECO:0007669"/>
    <property type="project" value="UniProtKB-UniRule"/>
</dbReference>
<organism evidence="2 3">
    <name type="scientific">Symmachiella macrocystis</name>
    <dbReference type="NCBI Taxonomy" id="2527985"/>
    <lineage>
        <taxon>Bacteria</taxon>
        <taxon>Pseudomonadati</taxon>
        <taxon>Planctomycetota</taxon>
        <taxon>Planctomycetia</taxon>
        <taxon>Planctomycetales</taxon>
        <taxon>Planctomycetaceae</taxon>
        <taxon>Symmachiella</taxon>
    </lineage>
</organism>
<dbReference type="GO" id="GO:0006231">
    <property type="term" value="P:dTMP biosynthetic process"/>
    <property type="evidence" value="ECO:0007669"/>
    <property type="project" value="UniProtKB-UniRule"/>
</dbReference>
<comment type="similarity">
    <text evidence="1">Belongs to the thymidylate synthase ThyX family.</text>
</comment>
<keyword evidence="1 2" id="KW-0489">Methyltransferase</keyword>
<keyword evidence="1" id="KW-0274">FAD</keyword>
<dbReference type="GO" id="GO:0032259">
    <property type="term" value="P:methylation"/>
    <property type="evidence" value="ECO:0007669"/>
    <property type="project" value="UniProtKB-KW"/>
</dbReference>
<comment type="catalytic activity">
    <reaction evidence="1">
        <text>dUMP + (6R)-5,10-methylene-5,6,7,8-tetrahydrofolate + NADPH + H(+) = dTMP + (6S)-5,6,7,8-tetrahydrofolate + NADP(+)</text>
        <dbReference type="Rhea" id="RHEA:29043"/>
        <dbReference type="ChEBI" id="CHEBI:15378"/>
        <dbReference type="ChEBI" id="CHEBI:15636"/>
        <dbReference type="ChEBI" id="CHEBI:57453"/>
        <dbReference type="ChEBI" id="CHEBI:57783"/>
        <dbReference type="ChEBI" id="CHEBI:58349"/>
        <dbReference type="ChEBI" id="CHEBI:63528"/>
        <dbReference type="ChEBI" id="CHEBI:246422"/>
        <dbReference type="EC" id="2.1.1.148"/>
    </reaction>
</comment>
<protein>
    <recommendedName>
        <fullName evidence="1">Flavin-dependent thymidylate synthase</fullName>
        <shortName evidence="1">FDTS</shortName>
        <ecNumber evidence="1">2.1.1.148</ecNumber>
    </recommendedName>
    <alternativeName>
        <fullName evidence="1">FAD-dependent thymidylate synthase</fullName>
    </alternativeName>
    <alternativeName>
        <fullName evidence="1">Thymidylate synthase ThyX</fullName>
        <shortName evidence="1">TS</shortName>
        <shortName evidence="1">TSase</shortName>
    </alternativeName>
</protein>
<dbReference type="OrthoDB" id="9774464at2"/>
<feature type="binding site" evidence="1">
    <location>
        <position position="99"/>
    </location>
    <ligand>
        <name>FAD</name>
        <dbReference type="ChEBI" id="CHEBI:57692"/>
        <note>ligand shared between neighboring subunits</note>
    </ligand>
</feature>
<comment type="subunit">
    <text evidence="1">Homotetramer.</text>
</comment>
<dbReference type="SUPFAM" id="SSF69796">
    <property type="entry name" value="Thymidylate synthase-complementing protein Thy1"/>
    <property type="match status" value="1"/>
</dbReference>
<evidence type="ECO:0000313" key="3">
    <source>
        <dbReference type="Proteomes" id="UP000320735"/>
    </source>
</evidence>
<dbReference type="CDD" id="cd20175">
    <property type="entry name" value="ThyX"/>
    <property type="match status" value="1"/>
</dbReference>
<dbReference type="EC" id="2.1.1.148" evidence="1"/>
<dbReference type="EMBL" id="SJPP01000001">
    <property type="protein sequence ID" value="TWU12666.1"/>
    <property type="molecule type" value="Genomic_DNA"/>
</dbReference>
<dbReference type="Gene3D" id="3.30.1360.170">
    <property type="match status" value="1"/>
</dbReference>
<dbReference type="Proteomes" id="UP000320735">
    <property type="component" value="Unassembled WGS sequence"/>
</dbReference>
<dbReference type="PROSITE" id="PS51331">
    <property type="entry name" value="THYX"/>
    <property type="match status" value="1"/>
</dbReference>
<feature type="binding site" description="in other chain" evidence="1">
    <location>
        <position position="171"/>
    </location>
    <ligand>
        <name>dUMP</name>
        <dbReference type="ChEBI" id="CHEBI:246422"/>
        <note>ligand shared between dimeric partners</note>
    </ligand>
</feature>
<keyword evidence="1" id="KW-0285">Flavoprotein</keyword>
<dbReference type="GO" id="GO:0070402">
    <property type="term" value="F:NADPH binding"/>
    <property type="evidence" value="ECO:0007669"/>
    <property type="project" value="TreeGrafter"/>
</dbReference>
<gene>
    <name evidence="1 2" type="primary">thyX</name>
    <name evidence="2" type="ORF">CA54_14900</name>
</gene>
<dbReference type="AlphaFoldDB" id="A0A5C6BMY7"/>
<dbReference type="RefSeq" id="WP_146370104.1">
    <property type="nucleotide sequence ID" value="NZ_SJPP01000001.1"/>
</dbReference>
<dbReference type="UniPathway" id="UPA00575"/>
<comment type="caution">
    <text evidence="2">The sequence shown here is derived from an EMBL/GenBank/DDBJ whole genome shotgun (WGS) entry which is preliminary data.</text>
</comment>
<comment type="pathway">
    <text evidence="1">Pyrimidine metabolism; dTTP biosynthesis.</text>
</comment>
<dbReference type="PANTHER" id="PTHR34934">
    <property type="entry name" value="FLAVIN-DEPENDENT THYMIDYLATE SYNTHASE"/>
    <property type="match status" value="1"/>
</dbReference>